<dbReference type="AlphaFoldDB" id="A0A834SPT5"/>
<evidence type="ECO:0000313" key="2">
    <source>
        <dbReference type="Proteomes" id="UP000634136"/>
    </source>
</evidence>
<name>A0A834SPT5_9FABA</name>
<protein>
    <submittedName>
        <fullName evidence="1">Uncharacterized protein</fullName>
    </submittedName>
</protein>
<proteinExistence type="predicted"/>
<sequence>MASSSFGESRGIPVVGIRNTYCECGTRARIMISESERTLTVCMQHVLNIPSATIMFGLLLEDLEVVNRVCSSICDVLQLSCTFCDVKAEAFVGLERVKSGVSANGDFKGSGKMKLRLDLRVLQWMLVFTPSRLPVDWLASRKIWWLSDLNQSTGSSQRPTQLFQRPPSRLLLPTSQLVAGINKSTNPLRLVFEMPWCRLSSNFQLVLFEECKAHVIEHAPKDWITSNLQVGNLTLFNSKAIDEHDGLNNNISLHIFRKRDGTD</sequence>
<dbReference type="Proteomes" id="UP000634136">
    <property type="component" value="Unassembled WGS sequence"/>
</dbReference>
<organism evidence="1 2">
    <name type="scientific">Senna tora</name>
    <dbReference type="NCBI Taxonomy" id="362788"/>
    <lineage>
        <taxon>Eukaryota</taxon>
        <taxon>Viridiplantae</taxon>
        <taxon>Streptophyta</taxon>
        <taxon>Embryophyta</taxon>
        <taxon>Tracheophyta</taxon>
        <taxon>Spermatophyta</taxon>
        <taxon>Magnoliopsida</taxon>
        <taxon>eudicotyledons</taxon>
        <taxon>Gunneridae</taxon>
        <taxon>Pentapetalae</taxon>
        <taxon>rosids</taxon>
        <taxon>fabids</taxon>
        <taxon>Fabales</taxon>
        <taxon>Fabaceae</taxon>
        <taxon>Caesalpinioideae</taxon>
        <taxon>Cassia clade</taxon>
        <taxon>Senna</taxon>
    </lineage>
</organism>
<keyword evidence="2" id="KW-1185">Reference proteome</keyword>
<reference evidence="1" key="1">
    <citation type="submission" date="2020-09" db="EMBL/GenBank/DDBJ databases">
        <title>Genome-Enabled Discovery of Anthraquinone Biosynthesis in Senna tora.</title>
        <authorList>
            <person name="Kang S.-H."/>
            <person name="Pandey R.P."/>
            <person name="Lee C.-M."/>
            <person name="Sim J.-S."/>
            <person name="Jeong J.-T."/>
            <person name="Choi B.-S."/>
            <person name="Jung M."/>
            <person name="Ginzburg D."/>
            <person name="Zhao K."/>
            <person name="Won S.Y."/>
            <person name="Oh T.-J."/>
            <person name="Yu Y."/>
            <person name="Kim N.-H."/>
            <person name="Lee O.R."/>
            <person name="Lee T.-H."/>
            <person name="Bashyal P."/>
            <person name="Kim T.-S."/>
            <person name="Lee W.-H."/>
            <person name="Kawkins C."/>
            <person name="Kim C.-K."/>
            <person name="Kim J.S."/>
            <person name="Ahn B.O."/>
            <person name="Rhee S.Y."/>
            <person name="Sohng J.K."/>
        </authorList>
    </citation>
    <scope>NUCLEOTIDE SEQUENCE</scope>
    <source>
        <tissue evidence="1">Leaf</tissue>
    </source>
</reference>
<evidence type="ECO:0000313" key="1">
    <source>
        <dbReference type="EMBL" id="KAF7807176.1"/>
    </source>
</evidence>
<accession>A0A834SPT5</accession>
<comment type="caution">
    <text evidence="1">The sequence shown here is derived from an EMBL/GenBank/DDBJ whole genome shotgun (WGS) entry which is preliminary data.</text>
</comment>
<gene>
    <name evidence="1" type="ORF">G2W53_039337</name>
</gene>
<dbReference type="EMBL" id="JAAIUW010000012">
    <property type="protein sequence ID" value="KAF7807176.1"/>
    <property type="molecule type" value="Genomic_DNA"/>
</dbReference>